<proteinExistence type="predicted"/>
<dbReference type="InterPro" id="IPR003786">
    <property type="entry name" value="FdhD"/>
</dbReference>
<dbReference type="GO" id="GO:0016783">
    <property type="term" value="F:sulfurtransferase activity"/>
    <property type="evidence" value="ECO:0007669"/>
    <property type="project" value="InterPro"/>
</dbReference>
<dbReference type="AlphaFoldDB" id="A0A1H0JUS2"/>
<dbReference type="Proteomes" id="UP000199341">
    <property type="component" value="Unassembled WGS sequence"/>
</dbReference>
<dbReference type="RefSeq" id="WP_176930377.1">
    <property type="nucleotide sequence ID" value="NZ_FNIE01000010.1"/>
</dbReference>
<reference evidence="3 4" key="1">
    <citation type="submission" date="2016-10" db="EMBL/GenBank/DDBJ databases">
        <authorList>
            <person name="de Groot N.N."/>
        </authorList>
    </citation>
    <scope>NUCLEOTIDE SEQUENCE [LARGE SCALE GENOMIC DNA]</scope>
    <source>
        <strain evidence="3 4">CGMCC 4.2022</strain>
    </source>
</reference>
<keyword evidence="2" id="KW-0501">Molybdenum cofactor biosynthesis</keyword>
<dbReference type="EMBL" id="FNIE01000010">
    <property type="protein sequence ID" value="SDO47397.1"/>
    <property type="molecule type" value="Genomic_DNA"/>
</dbReference>
<keyword evidence="1" id="KW-0963">Cytoplasm</keyword>
<protein>
    <submittedName>
        <fullName evidence="3">FdhD protein</fullName>
    </submittedName>
</protein>
<name>A0A1H0JUS2_9ACTN</name>
<evidence type="ECO:0000256" key="2">
    <source>
        <dbReference type="ARBA" id="ARBA00023150"/>
    </source>
</evidence>
<sequence length="72" mass="7472">DTILMVSGRASFELAQKAVMAGIPTLAAVSAPSSLAVDLAHETGLTLIGFLRGTSMNVYAGEERIALEPARL</sequence>
<dbReference type="InterPro" id="IPR016193">
    <property type="entry name" value="Cytidine_deaminase-like"/>
</dbReference>
<evidence type="ECO:0000313" key="4">
    <source>
        <dbReference type="Proteomes" id="UP000199341"/>
    </source>
</evidence>
<dbReference type="Gene3D" id="3.40.140.10">
    <property type="entry name" value="Cytidine Deaminase, domain 2"/>
    <property type="match status" value="1"/>
</dbReference>
<accession>A0A1H0JUS2</accession>
<evidence type="ECO:0000313" key="3">
    <source>
        <dbReference type="EMBL" id="SDO47397.1"/>
    </source>
</evidence>
<feature type="non-terminal residue" evidence="3">
    <location>
        <position position="1"/>
    </location>
</feature>
<organism evidence="3 4">
    <name type="scientific">Actinacidiphila guanduensis</name>
    <dbReference type="NCBI Taxonomy" id="310781"/>
    <lineage>
        <taxon>Bacteria</taxon>
        <taxon>Bacillati</taxon>
        <taxon>Actinomycetota</taxon>
        <taxon>Actinomycetes</taxon>
        <taxon>Kitasatosporales</taxon>
        <taxon>Streptomycetaceae</taxon>
        <taxon>Actinacidiphila</taxon>
    </lineage>
</organism>
<dbReference type="PANTHER" id="PTHR30592">
    <property type="entry name" value="FORMATE DEHYDROGENASE"/>
    <property type="match status" value="1"/>
</dbReference>
<dbReference type="SUPFAM" id="SSF53927">
    <property type="entry name" value="Cytidine deaminase-like"/>
    <property type="match status" value="1"/>
</dbReference>
<gene>
    <name evidence="3" type="ORF">SAMN05216259_1101</name>
</gene>
<evidence type="ECO:0000256" key="1">
    <source>
        <dbReference type="ARBA" id="ARBA00022490"/>
    </source>
</evidence>
<keyword evidence="4" id="KW-1185">Reference proteome</keyword>
<dbReference type="GO" id="GO:0006777">
    <property type="term" value="P:Mo-molybdopterin cofactor biosynthetic process"/>
    <property type="evidence" value="ECO:0007669"/>
    <property type="project" value="UniProtKB-KW"/>
</dbReference>
<dbReference type="PANTHER" id="PTHR30592:SF1">
    <property type="entry name" value="SULFUR CARRIER PROTEIN FDHD"/>
    <property type="match status" value="1"/>
</dbReference>
<dbReference type="Pfam" id="PF02634">
    <property type="entry name" value="FdhD-NarQ"/>
    <property type="match status" value="1"/>
</dbReference>